<evidence type="ECO:0000313" key="3">
    <source>
        <dbReference type="Proteomes" id="UP001162131"/>
    </source>
</evidence>
<comment type="caution">
    <text evidence="2">The sequence shown here is derived from an EMBL/GenBank/DDBJ whole genome shotgun (WGS) entry which is preliminary data.</text>
</comment>
<organism evidence="2 3">
    <name type="scientific">Blepharisma stoltei</name>
    <dbReference type="NCBI Taxonomy" id="1481888"/>
    <lineage>
        <taxon>Eukaryota</taxon>
        <taxon>Sar</taxon>
        <taxon>Alveolata</taxon>
        <taxon>Ciliophora</taxon>
        <taxon>Postciliodesmatophora</taxon>
        <taxon>Heterotrichea</taxon>
        <taxon>Heterotrichida</taxon>
        <taxon>Blepharismidae</taxon>
        <taxon>Blepharisma</taxon>
    </lineage>
</organism>
<sequence>MSNSSFGSPLNFESDKENSLLEYGITASESFISDSFTYSNISKPSISAISQAPACLNPYKVKIQELITEINTHIQKIEEKLEKGSDNNPEYELILKELNTQKDSLVQKCESNSVTNTFIMVAENKQKTLLSEAKTLLSAQSRPPLSVPPLKLKDAPFETQKSQPLSSKTLPRGKFSSEDEEIASKINQIFSLCLNSENFDEIVKILSLDNFGFNFPKVRNALSNMYFSLKDVLDQMSTRDVDQLKAEITKLKIENLAFKKDAENTIENALALQDLHYEIKSKRKTHGNDKRNEERKELKEKLFEEFRKLFKKQNELHKAQVILLENELQKLQNTIKELADQQENQEFASKYILDQDSRGRKILKLEAENSKLTEELKKYRDKQRSFKTKIREQKSKINEEGIFEEKSLPNTLSLVRLEITKLTKTIERAIPSSKDITFLEQILSSLHAIILELLGQNSVLSNDSICKSYLSLECQTKRSMTPNITKRSSPCVSQRTLAHDLTQRSTDSGRKDQLIKPETITFSNEINMKNLIDGSCEIPGAQAMMVKKDGRWAIVSSPNDSPKKTATEMLEEYLISQ</sequence>
<dbReference type="EMBL" id="CAJZBQ010000041">
    <property type="protein sequence ID" value="CAG9326887.1"/>
    <property type="molecule type" value="Genomic_DNA"/>
</dbReference>
<dbReference type="Proteomes" id="UP001162131">
    <property type="component" value="Unassembled WGS sequence"/>
</dbReference>
<keyword evidence="1" id="KW-0175">Coiled coil</keyword>
<name>A0AAU9JTV4_9CILI</name>
<protein>
    <submittedName>
        <fullName evidence="2">Uncharacterized protein</fullName>
    </submittedName>
</protein>
<reference evidence="2" key="1">
    <citation type="submission" date="2021-09" db="EMBL/GenBank/DDBJ databases">
        <authorList>
            <consortium name="AG Swart"/>
            <person name="Singh M."/>
            <person name="Singh A."/>
            <person name="Seah K."/>
            <person name="Emmerich C."/>
        </authorList>
    </citation>
    <scope>NUCLEOTIDE SEQUENCE</scope>
    <source>
        <strain evidence="2">ATCC30299</strain>
    </source>
</reference>
<evidence type="ECO:0000256" key="1">
    <source>
        <dbReference type="SAM" id="Coils"/>
    </source>
</evidence>
<accession>A0AAU9JTV4</accession>
<feature type="coiled-coil region" evidence="1">
    <location>
        <begin position="314"/>
        <end position="389"/>
    </location>
</feature>
<dbReference type="AlphaFoldDB" id="A0AAU9JTV4"/>
<keyword evidence="3" id="KW-1185">Reference proteome</keyword>
<proteinExistence type="predicted"/>
<evidence type="ECO:0000313" key="2">
    <source>
        <dbReference type="EMBL" id="CAG9326887.1"/>
    </source>
</evidence>
<gene>
    <name evidence="2" type="ORF">BSTOLATCC_MIC42147</name>
</gene>